<dbReference type="AlphaFoldDB" id="A0A1N7J1Q4"/>
<evidence type="ECO:0000259" key="4">
    <source>
        <dbReference type="PROSITE" id="PS50966"/>
    </source>
</evidence>
<dbReference type="Pfam" id="PF04434">
    <property type="entry name" value="SWIM"/>
    <property type="match status" value="1"/>
</dbReference>
<organism evidence="5 6">
    <name type="scientific">Kroppenstedtia eburnea</name>
    <dbReference type="NCBI Taxonomy" id="714067"/>
    <lineage>
        <taxon>Bacteria</taxon>
        <taxon>Bacillati</taxon>
        <taxon>Bacillota</taxon>
        <taxon>Bacilli</taxon>
        <taxon>Bacillales</taxon>
        <taxon>Thermoactinomycetaceae</taxon>
        <taxon>Kroppenstedtia</taxon>
    </lineage>
</organism>
<reference evidence="6" key="1">
    <citation type="submission" date="2017-01" db="EMBL/GenBank/DDBJ databases">
        <authorList>
            <person name="Varghese N."/>
            <person name="Submissions S."/>
        </authorList>
    </citation>
    <scope>NUCLEOTIDE SEQUENCE [LARGE SCALE GENOMIC DNA]</scope>
    <source>
        <strain evidence="6">DSM 45196</strain>
    </source>
</reference>
<feature type="region of interest" description="Disordered" evidence="3">
    <location>
        <begin position="1"/>
        <end position="23"/>
    </location>
</feature>
<dbReference type="GO" id="GO:0008270">
    <property type="term" value="F:zinc ion binding"/>
    <property type="evidence" value="ECO:0007669"/>
    <property type="project" value="UniProtKB-KW"/>
</dbReference>
<feature type="domain" description="SWIM-type" evidence="4">
    <location>
        <begin position="501"/>
        <end position="542"/>
    </location>
</feature>
<keyword evidence="1" id="KW-0862">Zinc</keyword>
<keyword evidence="6" id="KW-1185">Reference proteome</keyword>
<name>A0A1N7J1Q4_9BACL</name>
<evidence type="ECO:0000313" key="6">
    <source>
        <dbReference type="Proteomes" id="UP000186795"/>
    </source>
</evidence>
<dbReference type="RefSeq" id="WP_076523259.1">
    <property type="nucleotide sequence ID" value="NZ_CP048103.1"/>
</dbReference>
<dbReference type="Proteomes" id="UP000186795">
    <property type="component" value="Unassembled WGS sequence"/>
</dbReference>
<keyword evidence="1" id="KW-0863">Zinc-finger</keyword>
<evidence type="ECO:0000256" key="1">
    <source>
        <dbReference type="PROSITE-ProRule" id="PRU00325"/>
    </source>
</evidence>
<dbReference type="InterPro" id="IPR007527">
    <property type="entry name" value="Znf_SWIM"/>
</dbReference>
<evidence type="ECO:0000313" key="5">
    <source>
        <dbReference type="EMBL" id="SIS43295.1"/>
    </source>
</evidence>
<evidence type="ECO:0000256" key="3">
    <source>
        <dbReference type="SAM" id="MobiDB-lite"/>
    </source>
</evidence>
<dbReference type="PROSITE" id="PS50966">
    <property type="entry name" value="ZF_SWIM"/>
    <property type="match status" value="1"/>
</dbReference>
<dbReference type="EMBL" id="FTOD01000001">
    <property type="protein sequence ID" value="SIS43295.1"/>
    <property type="molecule type" value="Genomic_DNA"/>
</dbReference>
<sequence length="560" mass="64474">MQFQQVYANPSRIRHGDSGTTVSFSPDLGREPTYFRGRIADPIRYRDAMSALRDVVVSDLKYKPKDHSAYQAWVREQYIQDIAEQVSVKREWVSRMQEVHTRVRELEQRIDVRNRDYHKAMRRYFNYLYTHDKEGWFVLDPVITVAPDQVFFEAFSQDESSYGRLAVHEEMFRDVTEFEYGTTNIDFSDSLHGELLRMRTYRPTEFQIDPAGFEVATEGREVYKEQKIDVPESWIRGFLQVQSAMSLPTVSLRVQPIDIYNLCTFLRRNREKQGPRSLRYRLRPGQPVQVVIDPWGEVLTFSQTVYTGDVDREIRTWGRRRLFLLEKLLPLARSVTIHLLGTGMPSFYIADLGGVSFTLGLSGWTRNDWSASGNFDLMVGGVPVSPMDSGRVFAELKLRKTATSAELARRTGLSPEVTQSALRQLCHAGRVMFDLETGCFRLRELTRDPLPIDDLKYNNPREKEAEKLIAEGRSRLLSVNEEGNGSLLKGEVTIRSRTHQPEVQLDGDGRIVQAACNCYFFKQNKLMQGPCEHILATVVLYRRRMNGSQGKEVVNIAGKK</sequence>
<protein>
    <submittedName>
        <fullName evidence="5">SWIM zinc finger</fullName>
    </submittedName>
</protein>
<gene>
    <name evidence="5" type="ORF">SAMN05421790_101625</name>
</gene>
<proteinExistence type="predicted"/>
<feature type="coiled-coil region" evidence="2">
    <location>
        <begin position="89"/>
        <end position="123"/>
    </location>
</feature>
<keyword evidence="1" id="KW-0479">Metal-binding</keyword>
<evidence type="ECO:0000256" key="2">
    <source>
        <dbReference type="SAM" id="Coils"/>
    </source>
</evidence>
<accession>A0A1N7J1Q4</accession>
<keyword evidence="2" id="KW-0175">Coiled coil</keyword>
<dbReference type="OrthoDB" id="7821105at2"/>